<dbReference type="InterPro" id="IPR017972">
    <property type="entry name" value="Cyt_P450_CS"/>
</dbReference>
<dbReference type="PROSITE" id="PS00086">
    <property type="entry name" value="CYTOCHROME_P450"/>
    <property type="match status" value="1"/>
</dbReference>
<reference evidence="9" key="1">
    <citation type="submission" date="2020-05" db="UniProtKB">
        <authorList>
            <consortium name="EnsemblMetazoa"/>
        </authorList>
    </citation>
    <scope>IDENTIFICATION</scope>
    <source>
        <strain evidence="9">USDA</strain>
    </source>
</reference>
<comment type="similarity">
    <text evidence="2 8">Belongs to the cytochrome P450 family.</text>
</comment>
<keyword evidence="4 8" id="KW-0560">Oxidoreductase</keyword>
<dbReference type="GO" id="GO:0016705">
    <property type="term" value="F:oxidoreductase activity, acting on paired donors, with incorporation or reduction of molecular oxygen"/>
    <property type="evidence" value="ECO:0007669"/>
    <property type="project" value="InterPro"/>
</dbReference>
<dbReference type="VEuPathDB" id="VectorBase:SCAU013848"/>
<keyword evidence="10" id="KW-1185">Reference proteome</keyword>
<dbReference type="PRINTS" id="PR00463">
    <property type="entry name" value="EP450I"/>
</dbReference>
<protein>
    <recommendedName>
        <fullName evidence="11">Cytochrome P450 307a1-like</fullName>
    </recommendedName>
</protein>
<comment type="cofactor">
    <cofactor evidence="1 7">
        <name>heme</name>
        <dbReference type="ChEBI" id="CHEBI:30413"/>
    </cofactor>
</comment>
<evidence type="ECO:0000256" key="1">
    <source>
        <dbReference type="ARBA" id="ARBA00001971"/>
    </source>
</evidence>
<proteinExistence type="inferred from homology"/>
<keyword evidence="6 8" id="KW-0503">Monooxygenase</keyword>
<dbReference type="GO" id="GO:0020037">
    <property type="term" value="F:heme binding"/>
    <property type="evidence" value="ECO:0007669"/>
    <property type="project" value="InterPro"/>
</dbReference>
<dbReference type="Proteomes" id="UP000095300">
    <property type="component" value="Unassembled WGS sequence"/>
</dbReference>
<keyword evidence="3 7" id="KW-0479">Metal-binding</keyword>
<evidence type="ECO:0000256" key="2">
    <source>
        <dbReference type="ARBA" id="ARBA00010617"/>
    </source>
</evidence>
<evidence type="ECO:0000256" key="6">
    <source>
        <dbReference type="ARBA" id="ARBA00023033"/>
    </source>
</evidence>
<dbReference type="InterPro" id="IPR001128">
    <property type="entry name" value="Cyt_P450"/>
</dbReference>
<dbReference type="OrthoDB" id="1470350at2759"/>
<dbReference type="SUPFAM" id="SSF48264">
    <property type="entry name" value="Cytochrome P450"/>
    <property type="match status" value="1"/>
</dbReference>
<organism evidence="9 10">
    <name type="scientific">Stomoxys calcitrans</name>
    <name type="common">Stable fly</name>
    <name type="synonym">Conops calcitrans</name>
    <dbReference type="NCBI Taxonomy" id="35570"/>
    <lineage>
        <taxon>Eukaryota</taxon>
        <taxon>Metazoa</taxon>
        <taxon>Ecdysozoa</taxon>
        <taxon>Arthropoda</taxon>
        <taxon>Hexapoda</taxon>
        <taxon>Insecta</taxon>
        <taxon>Pterygota</taxon>
        <taxon>Neoptera</taxon>
        <taxon>Endopterygota</taxon>
        <taxon>Diptera</taxon>
        <taxon>Brachycera</taxon>
        <taxon>Muscomorpha</taxon>
        <taxon>Muscoidea</taxon>
        <taxon>Muscidae</taxon>
        <taxon>Stomoxys</taxon>
    </lineage>
</organism>
<dbReference type="InterPro" id="IPR002401">
    <property type="entry name" value="Cyt_P450_E_grp-I"/>
</dbReference>
<keyword evidence="7 8" id="KW-0349">Heme</keyword>
<evidence type="ECO:0000256" key="8">
    <source>
        <dbReference type="RuleBase" id="RU000461"/>
    </source>
</evidence>
<dbReference type="AlphaFoldDB" id="A0A1I8Q4J4"/>
<evidence type="ECO:0000256" key="7">
    <source>
        <dbReference type="PIRSR" id="PIRSR602401-1"/>
    </source>
</evidence>
<accession>A0A1I8Q4J4</accession>
<evidence type="ECO:0000313" key="9">
    <source>
        <dbReference type="EnsemblMetazoa" id="SCAU013848-PA"/>
    </source>
</evidence>
<dbReference type="PANTHER" id="PTHR24303:SF31">
    <property type="entry name" value="CYTOCHROME P450 307A1-RELATED"/>
    <property type="match status" value="1"/>
</dbReference>
<dbReference type="InterPro" id="IPR036396">
    <property type="entry name" value="Cyt_P450_sf"/>
</dbReference>
<dbReference type="Gene3D" id="1.10.630.10">
    <property type="entry name" value="Cytochrome P450"/>
    <property type="match status" value="1"/>
</dbReference>
<dbReference type="GO" id="GO:0005506">
    <property type="term" value="F:iron ion binding"/>
    <property type="evidence" value="ECO:0007669"/>
    <property type="project" value="InterPro"/>
</dbReference>
<evidence type="ECO:0008006" key="11">
    <source>
        <dbReference type="Google" id="ProtNLM"/>
    </source>
</evidence>
<evidence type="ECO:0000256" key="3">
    <source>
        <dbReference type="ARBA" id="ARBA00022723"/>
    </source>
</evidence>
<dbReference type="KEGG" id="scac:106084242"/>
<dbReference type="Pfam" id="PF00067">
    <property type="entry name" value="p450"/>
    <property type="match status" value="2"/>
</dbReference>
<gene>
    <name evidence="9" type="primary">106084242</name>
</gene>
<evidence type="ECO:0000256" key="4">
    <source>
        <dbReference type="ARBA" id="ARBA00023002"/>
    </source>
</evidence>
<dbReference type="GO" id="GO:0004497">
    <property type="term" value="F:monooxygenase activity"/>
    <property type="evidence" value="ECO:0007669"/>
    <property type="project" value="UniProtKB-KW"/>
</dbReference>
<dbReference type="STRING" id="35570.A0A1I8Q4J4"/>
<evidence type="ECO:0000256" key="5">
    <source>
        <dbReference type="ARBA" id="ARBA00023004"/>
    </source>
</evidence>
<name>A0A1I8Q4J4_STOCA</name>
<sequence>MITGFLGLLCTLIFLVVGIYTNTIYNCIRRVYINDGSEGDKNENLKEYKQAPGPIPWPFIGNLALLSKFKVPLQGLTQLSEELGDIYSLTLGTRRCLVVSSLNLIREVLNQKGKFFGGRPNFLRYHKLFGGDRNNSLALSDWSSLQQKRRNLARRHCSPRNSSLLFTKMSNVACYEVCVFMNALRERLSPHGECEIKSLIQQTSANMFLQYMCSIRFDYNDNDFKKVVECFDEIFWDINKGYALDFLPWLAPFYKKHLNTIVGWSTAIRKFIIERIISQREHMIDVSEPEQDFADALLKNSIEDKSVSRDTIIYMLEDFIGGHSAIGNLLMAAFAHIVHNQDVAKKIQAEADEISSHGRRIINIYDMEKMPYTMATISEVLRFSSSPIVPHVATEDTVVAGYGITKDTIVIINNYKLNRSAQYWENPDFFQPERFLENTNIEKSEMVAKRRNSEGSDSGIEFDKEDLAVFKKNSTKHRSSTQISNMSSSKRTPRLKKNIPHFLPFGIGKRTCIGQSLVRGFGFVLLANILQRFNVSSCNLSSVETIPACIALPPKTFSLQFRFRNIY</sequence>
<dbReference type="PANTHER" id="PTHR24303">
    <property type="entry name" value="HEME-BINDING MONOOXYGENASE FAMILY"/>
    <property type="match status" value="1"/>
</dbReference>
<evidence type="ECO:0000313" key="10">
    <source>
        <dbReference type="Proteomes" id="UP000095300"/>
    </source>
</evidence>
<dbReference type="EnsemblMetazoa" id="SCAU013848-RA">
    <property type="protein sequence ID" value="SCAU013848-PA"/>
    <property type="gene ID" value="SCAU013848"/>
</dbReference>
<keyword evidence="5 7" id="KW-0408">Iron</keyword>
<feature type="binding site" description="axial binding residue" evidence="7">
    <location>
        <position position="512"/>
    </location>
    <ligand>
        <name>heme</name>
        <dbReference type="ChEBI" id="CHEBI:30413"/>
    </ligand>
    <ligandPart>
        <name>Fe</name>
        <dbReference type="ChEBI" id="CHEBI:18248"/>
    </ligandPart>
</feature>